<gene>
    <name evidence="2" type="ORF">NtB2_00835</name>
</gene>
<feature type="transmembrane region" description="Helical" evidence="1">
    <location>
        <begin position="245"/>
        <end position="260"/>
    </location>
</feature>
<evidence type="ECO:0000313" key="3">
    <source>
        <dbReference type="Proteomes" id="UP000245021"/>
    </source>
</evidence>
<feature type="transmembrane region" description="Helical" evidence="1">
    <location>
        <begin position="272"/>
        <end position="294"/>
    </location>
</feature>
<dbReference type="EMBL" id="BFFO01000004">
    <property type="protein sequence ID" value="GBG96711.1"/>
    <property type="molecule type" value="Genomic_DNA"/>
</dbReference>
<evidence type="ECO:0008006" key="4">
    <source>
        <dbReference type="Google" id="ProtNLM"/>
    </source>
</evidence>
<feature type="transmembrane region" description="Helical" evidence="1">
    <location>
        <begin position="674"/>
        <end position="696"/>
    </location>
</feature>
<reference evidence="2 3" key="1">
    <citation type="journal article" date="2018" name="Genome Announc.">
        <title>Draft Genome Sequence of Lactococcus sp. Strain NtB2 (JCM 32569), Isolated from the Gut of the Higher Termite Nasutitermes takasagoensis.</title>
        <authorList>
            <person name="Noda S."/>
            <person name="Aihara C."/>
            <person name="Yuki M."/>
            <person name="Ohkuma M."/>
        </authorList>
    </citation>
    <scope>NUCLEOTIDE SEQUENCE [LARGE SCALE GENOMIC DNA]</scope>
    <source>
        <strain evidence="2 3">NtB2</strain>
    </source>
</reference>
<keyword evidence="1" id="KW-1133">Transmembrane helix</keyword>
<feature type="transmembrane region" description="Helical" evidence="1">
    <location>
        <begin position="466"/>
        <end position="488"/>
    </location>
</feature>
<organism evidence="2 3">
    <name type="scientific">Lactococcus termiticola</name>
    <dbReference type="NCBI Taxonomy" id="2169526"/>
    <lineage>
        <taxon>Bacteria</taxon>
        <taxon>Bacillati</taxon>
        <taxon>Bacillota</taxon>
        <taxon>Bacilli</taxon>
        <taxon>Lactobacillales</taxon>
        <taxon>Streptococcaceae</taxon>
        <taxon>Lactococcus</taxon>
    </lineage>
</organism>
<feature type="transmembrane region" description="Helical" evidence="1">
    <location>
        <begin position="68"/>
        <end position="88"/>
    </location>
</feature>
<keyword evidence="3" id="KW-1185">Reference proteome</keyword>
<sequence>MLMERLASIMQKSLLVLFGLAFVFMLLQPFSDVGFVEPLSVMILAVGLFFGLRWLYRKLEDSSVSRLKKVFIGLFLAFVILQVLVINLSHAGVFGDPWHIQAQATRLIEGGRSWDIWIQMYPNLVPLVALYMLFIKMAGLTHLSYYAIFYTFNILINSSLWLLVMRIIWKKKASLAVFMMALLLTMAPMYGFLLNVAYSDGIAMLSLAVMAWILDRSLGRGRLSLAGFIGTAFAFAFAYLTRPNAVVIMVALAIIGLLAWKKQGKYQPLVKISFLMILGSVLGIVLAVLANQGIASAVGYDLNNPHVFPIWNWLYEGLNLRSGGEWTPTDRDYTLYHPGFATAKEADIAGIVQRLKDYNILIIPLFVVKFATLWSSGTFATGTDYTLFSASYNWTHGPAFLIQNIGAINIFWMTYAKALMAVLLLAIVLTLWKKREDVVSLYGFLLLSIMGISLFHSLLWEVKPRYQFMTFGLLLIAVAMSLPNLFGLNEAVFEPNKKKLALPWIMAGLSLLSVILMATVMQVQPKQKIVVNSQQHSTESYGYELYDYWMKPGESLTQAFKLPVPADQIIWETASTGKLKLEIQKQTAEGWQTVDKQELPRLDIPAEDISLPIITDLEAGNYRFKLSNPNPTKTSVRLLNNTQTLDYPQLIRLPNQETASLGFIIGQDQAVSKYPVGLIIAFALLFILTILALIFLI</sequence>
<evidence type="ECO:0000256" key="1">
    <source>
        <dbReference type="SAM" id="Phobius"/>
    </source>
</evidence>
<feature type="transmembrane region" description="Helical" evidence="1">
    <location>
        <begin position="439"/>
        <end position="460"/>
    </location>
</feature>
<feature type="transmembrane region" description="Helical" evidence="1">
    <location>
        <begin position="39"/>
        <end position="56"/>
    </location>
</feature>
<feature type="transmembrane region" description="Helical" evidence="1">
    <location>
        <begin position="500"/>
        <end position="521"/>
    </location>
</feature>
<proteinExistence type="predicted"/>
<dbReference type="OrthoDB" id="2240371at2"/>
<name>A0A2R5HJY0_9LACT</name>
<feature type="transmembrane region" description="Helical" evidence="1">
    <location>
        <begin position="221"/>
        <end position="239"/>
    </location>
</feature>
<keyword evidence="1" id="KW-0472">Membrane</keyword>
<evidence type="ECO:0000313" key="2">
    <source>
        <dbReference type="EMBL" id="GBG96711.1"/>
    </source>
</evidence>
<dbReference type="AlphaFoldDB" id="A0A2R5HJY0"/>
<feature type="transmembrane region" description="Helical" evidence="1">
    <location>
        <begin position="147"/>
        <end position="169"/>
    </location>
</feature>
<dbReference type="RefSeq" id="WP_125194948.1">
    <property type="nucleotide sequence ID" value="NZ_BFFO01000004.1"/>
</dbReference>
<dbReference type="Proteomes" id="UP000245021">
    <property type="component" value="Unassembled WGS sequence"/>
</dbReference>
<keyword evidence="1" id="KW-0812">Transmembrane</keyword>
<feature type="transmembrane region" description="Helical" evidence="1">
    <location>
        <begin position="410"/>
        <end position="432"/>
    </location>
</feature>
<accession>A0A2R5HJY0</accession>
<feature type="transmembrane region" description="Helical" evidence="1">
    <location>
        <begin position="116"/>
        <end position="135"/>
    </location>
</feature>
<protein>
    <recommendedName>
        <fullName evidence="4">Glycosyltransferase RgtA/B/C/D-like domain-containing protein</fullName>
    </recommendedName>
</protein>
<comment type="caution">
    <text evidence="2">The sequence shown here is derived from an EMBL/GenBank/DDBJ whole genome shotgun (WGS) entry which is preliminary data.</text>
</comment>